<evidence type="ECO:0000313" key="7">
    <source>
        <dbReference type="Proteomes" id="UP000609346"/>
    </source>
</evidence>
<dbReference type="CDD" id="cd06267">
    <property type="entry name" value="PBP1_LacI_sugar_binding-like"/>
    <property type="match status" value="1"/>
</dbReference>
<dbReference type="SUPFAM" id="SSF55073">
    <property type="entry name" value="Nucleotide cyclase"/>
    <property type="match status" value="1"/>
</dbReference>
<dbReference type="InterPro" id="IPR052155">
    <property type="entry name" value="Biofilm_reg_signaling"/>
</dbReference>
<dbReference type="Pfam" id="PF00563">
    <property type="entry name" value="EAL"/>
    <property type="match status" value="1"/>
</dbReference>
<dbReference type="Pfam" id="PF00990">
    <property type="entry name" value="GGDEF"/>
    <property type="match status" value="1"/>
</dbReference>
<feature type="domain" description="GGDEF" evidence="5">
    <location>
        <begin position="481"/>
        <end position="614"/>
    </location>
</feature>
<evidence type="ECO:0000256" key="3">
    <source>
        <dbReference type="ARBA" id="ARBA00023163"/>
    </source>
</evidence>
<dbReference type="InterPro" id="IPR000160">
    <property type="entry name" value="GGDEF_dom"/>
</dbReference>
<dbReference type="SMART" id="SM00052">
    <property type="entry name" value="EAL"/>
    <property type="match status" value="1"/>
</dbReference>
<dbReference type="InterPro" id="IPR001633">
    <property type="entry name" value="EAL_dom"/>
</dbReference>
<proteinExistence type="predicted"/>
<dbReference type="RefSeq" id="WP_191206539.1">
    <property type="nucleotide sequence ID" value="NZ_JACXZA010000008.1"/>
</dbReference>
<gene>
    <name evidence="6" type="ORF">H8B09_26005</name>
</gene>
<reference evidence="6 7" key="1">
    <citation type="submission" date="2020-09" db="EMBL/GenBank/DDBJ databases">
        <title>Paenibacillus sp. strain PR3 16S rRNA gene Genome sequencing and assembly.</title>
        <authorList>
            <person name="Kim J."/>
        </authorList>
    </citation>
    <scope>NUCLEOTIDE SEQUENCE [LARGE SCALE GENOMIC DNA]</scope>
    <source>
        <strain evidence="6 7">PR3</strain>
    </source>
</reference>
<dbReference type="Gene3D" id="3.40.50.2300">
    <property type="match status" value="2"/>
</dbReference>
<evidence type="ECO:0000259" key="5">
    <source>
        <dbReference type="PROSITE" id="PS50887"/>
    </source>
</evidence>
<dbReference type="Gene3D" id="3.20.20.450">
    <property type="entry name" value="EAL domain"/>
    <property type="match status" value="1"/>
</dbReference>
<sequence>MKEWTIGILTPYMDSFFFGDVIYGIAQRAAYHNNKLMSIVTAIHYSTDKEYEFNFRVGWDMVDAWIVISEAVNEDYMQQLAQTGKPIVTISTEFPNIEASSIKSDNRAGMAEATKHLIELGHTRIAFIGDLTNRDFYERFQGYKDALEQSGIPYDESLTYRIGSFYRDTVNWAEKMSAQNELPFTALVGQADIYTIKAMEVFRRQGYRIPEDIAFVGYDDSGLATKCKPKLTTVRQPIISLGMQAIDQVNLILSGRSERAESIVLPSNLIIRESTAGRLIDKTSNDQTLTTADLDGHQLGSIIESHHLMIQNMFKSNGLSWLKWTNQHWGCLSLWSQAKLGASRGLMISQAYSSKDDKLPQVGAEFREEQFPPLDLMPVKSDPSGVEIAIVQLIYSEAQQYGFIVTVGPVNDRLLRCVDTRQLPPMIAIMNEHQMLVSDLKAREASIHQLAYNDHLTGLANRRFFYEKLDEVIQIAEVQKNRVAILVIDLDHFKVVNDSLGHDKGDELLCHAAKVIREQVGDRGVVARIGGDEFMVIIPNVGHKGEIDELCVRIHLELRKPTMIDGNELFAAASVGVSWYPDHGLNSSELVKMADNAMYLAKQLGRSRTETYSTNMDFGMNDRLTISNKLRRAVESMDSFSLHYQPQVDLNAGMLVGMEALLRWDNPTTGGITPDVFIPLAETIGLIVPIGYWVLREACSQLKAWEDKVGDGLVMSVNLSAKQLQQPDFVEMVGQIIEESGVDPTHLCFEITETTALGDMGHVLSILNQLLNRGIHIALDDFGTGYSSLSVLNQLPLRTIKIDRSFIRDMHAGSDHIAIVTAIVAMAKSLKLHVIAEGVETEEQKQILKDMNCDAYQGFLLSRPIPAEQFEDKFLSH</sequence>
<name>A0ABR8N4A1_9BACL</name>
<dbReference type="PANTHER" id="PTHR44757:SF2">
    <property type="entry name" value="BIOFILM ARCHITECTURE MAINTENANCE PROTEIN MBAA"/>
    <property type="match status" value="1"/>
</dbReference>
<dbReference type="PROSITE" id="PS50887">
    <property type="entry name" value="GGDEF"/>
    <property type="match status" value="1"/>
</dbReference>
<dbReference type="Pfam" id="PF13377">
    <property type="entry name" value="Peripla_BP_3"/>
    <property type="match status" value="1"/>
</dbReference>
<dbReference type="PANTHER" id="PTHR44757">
    <property type="entry name" value="DIGUANYLATE CYCLASE DGCP"/>
    <property type="match status" value="1"/>
</dbReference>
<dbReference type="InterPro" id="IPR043128">
    <property type="entry name" value="Rev_trsase/Diguanyl_cyclase"/>
</dbReference>
<dbReference type="Proteomes" id="UP000609346">
    <property type="component" value="Unassembled WGS sequence"/>
</dbReference>
<protein>
    <submittedName>
        <fullName evidence="6">EAL domain-containing protein</fullName>
    </submittedName>
</protein>
<dbReference type="Gene3D" id="3.30.70.270">
    <property type="match status" value="1"/>
</dbReference>
<dbReference type="InterPro" id="IPR028082">
    <property type="entry name" value="Peripla_BP_I"/>
</dbReference>
<dbReference type="SMART" id="SM00267">
    <property type="entry name" value="GGDEF"/>
    <property type="match status" value="1"/>
</dbReference>
<dbReference type="EMBL" id="JACXZA010000008">
    <property type="protein sequence ID" value="MBD3922237.1"/>
    <property type="molecule type" value="Genomic_DNA"/>
</dbReference>
<keyword evidence="1" id="KW-0805">Transcription regulation</keyword>
<dbReference type="CDD" id="cd01948">
    <property type="entry name" value="EAL"/>
    <property type="match status" value="1"/>
</dbReference>
<dbReference type="InterPro" id="IPR029787">
    <property type="entry name" value="Nucleotide_cyclase"/>
</dbReference>
<dbReference type="CDD" id="cd01949">
    <property type="entry name" value="GGDEF"/>
    <property type="match status" value="1"/>
</dbReference>
<dbReference type="InterPro" id="IPR035919">
    <property type="entry name" value="EAL_sf"/>
</dbReference>
<accession>A0ABR8N4A1</accession>
<feature type="domain" description="EAL" evidence="4">
    <location>
        <begin position="623"/>
        <end position="877"/>
    </location>
</feature>
<evidence type="ECO:0000256" key="2">
    <source>
        <dbReference type="ARBA" id="ARBA00023125"/>
    </source>
</evidence>
<evidence type="ECO:0000259" key="4">
    <source>
        <dbReference type="PROSITE" id="PS50883"/>
    </source>
</evidence>
<keyword evidence="7" id="KW-1185">Reference proteome</keyword>
<dbReference type="NCBIfam" id="TIGR00254">
    <property type="entry name" value="GGDEF"/>
    <property type="match status" value="1"/>
</dbReference>
<keyword evidence="2" id="KW-0238">DNA-binding</keyword>
<dbReference type="InterPro" id="IPR046335">
    <property type="entry name" value="LacI/GalR-like_sensor"/>
</dbReference>
<comment type="caution">
    <text evidence="6">The sequence shown here is derived from an EMBL/GenBank/DDBJ whole genome shotgun (WGS) entry which is preliminary data.</text>
</comment>
<dbReference type="SUPFAM" id="SSF53822">
    <property type="entry name" value="Periplasmic binding protein-like I"/>
    <property type="match status" value="1"/>
</dbReference>
<dbReference type="SUPFAM" id="SSF141868">
    <property type="entry name" value="EAL domain-like"/>
    <property type="match status" value="1"/>
</dbReference>
<evidence type="ECO:0000256" key="1">
    <source>
        <dbReference type="ARBA" id="ARBA00023015"/>
    </source>
</evidence>
<organism evidence="6 7">
    <name type="scientific">Paenibacillus terricola</name>
    <dbReference type="NCBI Taxonomy" id="2763503"/>
    <lineage>
        <taxon>Bacteria</taxon>
        <taxon>Bacillati</taxon>
        <taxon>Bacillota</taxon>
        <taxon>Bacilli</taxon>
        <taxon>Bacillales</taxon>
        <taxon>Paenibacillaceae</taxon>
        <taxon>Paenibacillus</taxon>
    </lineage>
</organism>
<dbReference type="PROSITE" id="PS50883">
    <property type="entry name" value="EAL"/>
    <property type="match status" value="1"/>
</dbReference>
<evidence type="ECO:0000313" key="6">
    <source>
        <dbReference type="EMBL" id="MBD3922237.1"/>
    </source>
</evidence>
<keyword evidence="3" id="KW-0804">Transcription</keyword>